<reference evidence="2 3" key="1">
    <citation type="submission" date="2024-06" db="EMBL/GenBank/DDBJ databases">
        <authorList>
            <person name="Kraege A."/>
            <person name="Thomma B."/>
        </authorList>
    </citation>
    <scope>NUCLEOTIDE SEQUENCE [LARGE SCALE GENOMIC DNA]</scope>
</reference>
<evidence type="ECO:0000313" key="3">
    <source>
        <dbReference type="Proteomes" id="UP001497392"/>
    </source>
</evidence>
<dbReference type="EMBL" id="CAXHTA020000011">
    <property type="protein sequence ID" value="CAL5224597.1"/>
    <property type="molecule type" value="Genomic_DNA"/>
</dbReference>
<protein>
    <submittedName>
        <fullName evidence="2">G7308 protein</fullName>
    </submittedName>
</protein>
<evidence type="ECO:0000256" key="1">
    <source>
        <dbReference type="ARBA" id="ARBA00008372"/>
    </source>
</evidence>
<dbReference type="Gene3D" id="3.30.1370.50">
    <property type="entry name" value="R3H-like domain"/>
    <property type="match status" value="1"/>
</dbReference>
<dbReference type="InterPro" id="IPR006941">
    <property type="entry name" value="RNase_CAF1"/>
</dbReference>
<dbReference type="InterPro" id="IPR036397">
    <property type="entry name" value="RNaseH_sf"/>
</dbReference>
<dbReference type="Proteomes" id="UP001497392">
    <property type="component" value="Unassembled WGS sequence"/>
</dbReference>
<dbReference type="Gene3D" id="3.30.420.10">
    <property type="entry name" value="Ribonuclease H-like superfamily/Ribonuclease H"/>
    <property type="match status" value="1"/>
</dbReference>
<proteinExistence type="inferred from homology"/>
<accession>A0ABP1G459</accession>
<dbReference type="PANTHER" id="PTHR15092:SF47">
    <property type="entry name" value="POLY(A)-SPECIFIC EXORIBONUCLEASE PARN"/>
    <property type="match status" value="1"/>
</dbReference>
<dbReference type="InterPro" id="IPR012337">
    <property type="entry name" value="RNaseH-like_sf"/>
</dbReference>
<gene>
    <name evidence="2" type="primary">g7308</name>
    <name evidence="2" type="ORF">VP750_LOCUS6256</name>
</gene>
<dbReference type="SUPFAM" id="SSF53098">
    <property type="entry name" value="Ribonuclease H-like"/>
    <property type="match status" value="1"/>
</dbReference>
<evidence type="ECO:0000313" key="2">
    <source>
        <dbReference type="EMBL" id="CAL5224597.1"/>
    </source>
</evidence>
<comment type="similarity">
    <text evidence="1">Belongs to the CAF1 family.</text>
</comment>
<name>A0ABP1G459_9CHLO</name>
<dbReference type="InterPro" id="IPR036867">
    <property type="entry name" value="R3H_dom_sf"/>
</dbReference>
<dbReference type="PANTHER" id="PTHR15092">
    <property type="entry name" value="POLY A -SPECIFIC RIBONUCLEASE/TARGET OF EGR1, MEMBER 1"/>
    <property type="match status" value="1"/>
</dbReference>
<dbReference type="Pfam" id="PF04857">
    <property type="entry name" value="CAF1"/>
    <property type="match status" value="1"/>
</dbReference>
<dbReference type="InterPro" id="IPR051181">
    <property type="entry name" value="CAF1_poly(A)_ribonucleases"/>
</dbReference>
<comment type="caution">
    <text evidence="2">The sequence shown here is derived from an EMBL/GenBank/DDBJ whole genome shotgun (WGS) entry which is preliminary data.</text>
</comment>
<keyword evidence="3" id="KW-1185">Reference proteome</keyword>
<organism evidence="2 3">
    <name type="scientific">Coccomyxa viridis</name>
    <dbReference type="NCBI Taxonomy" id="1274662"/>
    <lineage>
        <taxon>Eukaryota</taxon>
        <taxon>Viridiplantae</taxon>
        <taxon>Chlorophyta</taxon>
        <taxon>core chlorophytes</taxon>
        <taxon>Trebouxiophyceae</taxon>
        <taxon>Trebouxiophyceae incertae sedis</taxon>
        <taxon>Coccomyxaceae</taxon>
        <taxon>Coccomyxa</taxon>
    </lineage>
</organism>
<sequence length="626" mass="70234">MDVTRSMFDKAMPHITRAIEHCHFYAFDLEMTGLHVSDQRESWIDDMEDRYRVYREGAQSFLITQFGLSCFIWEDNEYQAHTFNFYLFPLPMLPGPSRRFMCDAGSLDFLANQGFDFNKFIYEGVPLLRASDRDRHLTRIDAEDSPGRPEMSLAKAEDRELVDKLIAQVTEWLKGEEEELFVESGNSYQRAIQYQQLEKEQFQALHPPGFFHSGGTDGNGRRGIKLTRATPEQLAALVEEKRQAKLKKVQKAAGFVRVFELLRESGKPAVGHNCLFDLAFTLEHLAEPLPEDWPTFKQLVKKWFPGGIWDTKHLVKCLPEVSNRLESTSLGPLYEALGTSHGLQPQVQHFLESRKPQQEGGWKLPKLDHASGFPRYSQANASSHAHEAGFDAYMTGACFARLMRLHEAASAGQREPVALPPPQAVDPATIALAVQNRIEANGAELEYSPQQPDLSTVEDMRGRINLMHTDMPYAAFSEADPTPPREHLVYVSGLPAGSRIGDVVPRLEAAGLGRARVYFKSSGTQAVLDFIEKERTPEVVKMHVVDIFKLTPEQVLTQVEYLAARRDGSLVKHADGSWGSFGGGEPELPLSRPLKRVRLDVSTAAGAAMPETAKGRVQQGRRCAIM</sequence>